<dbReference type="GO" id="GO:0005524">
    <property type="term" value="F:ATP binding"/>
    <property type="evidence" value="ECO:0007669"/>
    <property type="project" value="UniProtKB-KW"/>
</dbReference>
<comment type="similarity">
    <text evidence="1">Belongs to the ABC transporter superfamily.</text>
</comment>
<comment type="caution">
    <text evidence="6">The sequence shown here is derived from an EMBL/GenBank/DDBJ whole genome shotgun (WGS) entry which is preliminary data.</text>
</comment>
<evidence type="ECO:0000256" key="2">
    <source>
        <dbReference type="ARBA" id="ARBA00022448"/>
    </source>
</evidence>
<dbReference type="PROSITE" id="PS00211">
    <property type="entry name" value="ABC_TRANSPORTER_1"/>
    <property type="match status" value="1"/>
</dbReference>
<name>R2Y1K9_9ENTE</name>
<gene>
    <name evidence="7" type="ORF">I592_01888</name>
    <name evidence="6" type="ORF">UKC_02079</name>
</gene>
<dbReference type="InterPro" id="IPR017911">
    <property type="entry name" value="MacB-like_ATP-bd"/>
</dbReference>
<dbReference type="InterPro" id="IPR003439">
    <property type="entry name" value="ABC_transporter-like_ATP-bd"/>
</dbReference>
<dbReference type="Proteomes" id="UP000013750">
    <property type="component" value="Unassembled WGS sequence"/>
</dbReference>
<dbReference type="Pfam" id="PF00005">
    <property type="entry name" value="ABC_tran"/>
    <property type="match status" value="1"/>
</dbReference>
<reference evidence="6 8" key="1">
    <citation type="submission" date="2013-02" db="EMBL/GenBank/DDBJ databases">
        <title>The Genome Sequence of Enterococcus gilvus ATCC BAA-350.</title>
        <authorList>
            <consortium name="The Broad Institute Genome Sequencing Platform"/>
            <consortium name="The Broad Institute Genome Sequencing Center for Infectious Disease"/>
            <person name="Earl A.M."/>
            <person name="Gilmore M.S."/>
            <person name="Lebreton F."/>
            <person name="Walker B."/>
            <person name="Young S.K."/>
            <person name="Zeng Q."/>
            <person name="Gargeya S."/>
            <person name="Fitzgerald M."/>
            <person name="Haas B."/>
            <person name="Abouelleil A."/>
            <person name="Alvarado L."/>
            <person name="Arachchi H.M."/>
            <person name="Berlin A.M."/>
            <person name="Chapman S.B."/>
            <person name="Dewar J."/>
            <person name="Goldberg J."/>
            <person name="Griggs A."/>
            <person name="Gujja S."/>
            <person name="Hansen M."/>
            <person name="Howarth C."/>
            <person name="Imamovic A."/>
            <person name="Larimer J."/>
            <person name="McCowan C."/>
            <person name="Murphy C."/>
            <person name="Neiman D."/>
            <person name="Pearson M."/>
            <person name="Priest M."/>
            <person name="Roberts A."/>
            <person name="Saif S."/>
            <person name="Shea T."/>
            <person name="Sisk P."/>
            <person name="Sykes S."/>
            <person name="Wortman J."/>
            <person name="Nusbaum C."/>
            <person name="Birren B."/>
        </authorList>
    </citation>
    <scope>NUCLEOTIDE SEQUENCE [LARGE SCALE GENOMIC DNA]</scope>
    <source>
        <strain evidence="6 8">ATCC BAA-350</strain>
    </source>
</reference>
<dbReference type="Proteomes" id="UP000014160">
    <property type="component" value="Unassembled WGS sequence"/>
</dbReference>
<evidence type="ECO:0000256" key="4">
    <source>
        <dbReference type="ARBA" id="ARBA00022840"/>
    </source>
</evidence>
<accession>R2Y1K9</accession>
<protein>
    <recommendedName>
        <fullName evidence="5">ABC transporter domain-containing protein</fullName>
    </recommendedName>
</protein>
<dbReference type="PROSITE" id="PS50893">
    <property type="entry name" value="ABC_TRANSPORTER_2"/>
    <property type="match status" value="1"/>
</dbReference>
<keyword evidence="4" id="KW-0067">ATP-binding</keyword>
<evidence type="ECO:0000313" key="6">
    <source>
        <dbReference type="EMBL" id="EOI56182.1"/>
    </source>
</evidence>
<dbReference type="HOGENOM" id="CLU_000604_1_22_9"/>
<dbReference type="InterPro" id="IPR003593">
    <property type="entry name" value="AAA+_ATPase"/>
</dbReference>
<dbReference type="EMBL" id="ASWH01000001">
    <property type="protein sequence ID" value="EOW82568.1"/>
    <property type="molecule type" value="Genomic_DNA"/>
</dbReference>
<feature type="domain" description="ABC transporter" evidence="5">
    <location>
        <begin position="3"/>
        <end position="240"/>
    </location>
</feature>
<evidence type="ECO:0000313" key="7">
    <source>
        <dbReference type="EMBL" id="EOW82568.1"/>
    </source>
</evidence>
<keyword evidence="3" id="KW-0547">Nucleotide-binding</keyword>
<reference evidence="7 9" key="2">
    <citation type="submission" date="2013-03" db="EMBL/GenBank/DDBJ databases">
        <title>The Genome Sequence of Enterococcus gilvus ATCC BAA-350 (PacBio/Illumina hybrid assembly).</title>
        <authorList>
            <consortium name="The Broad Institute Genomics Platform"/>
            <consortium name="The Broad Institute Genome Sequencing Center for Infectious Disease"/>
            <person name="Earl A."/>
            <person name="Russ C."/>
            <person name="Gilmore M."/>
            <person name="Surin D."/>
            <person name="Walker B."/>
            <person name="Young S."/>
            <person name="Zeng Q."/>
            <person name="Gargeya S."/>
            <person name="Fitzgerald M."/>
            <person name="Haas B."/>
            <person name="Abouelleil A."/>
            <person name="Allen A.W."/>
            <person name="Alvarado L."/>
            <person name="Arachchi H.M."/>
            <person name="Berlin A.M."/>
            <person name="Chapman S.B."/>
            <person name="Gainer-Dewar J."/>
            <person name="Goldberg J."/>
            <person name="Griggs A."/>
            <person name="Gujja S."/>
            <person name="Hansen M."/>
            <person name="Howarth C."/>
            <person name="Imamovic A."/>
            <person name="Ireland A."/>
            <person name="Larimer J."/>
            <person name="McCowan C."/>
            <person name="Murphy C."/>
            <person name="Pearson M."/>
            <person name="Poon T.W."/>
            <person name="Priest M."/>
            <person name="Roberts A."/>
            <person name="Saif S."/>
            <person name="Shea T."/>
            <person name="Sisk P."/>
            <person name="Sykes S."/>
            <person name="Wortman J."/>
            <person name="Nusbaum C."/>
            <person name="Birren B."/>
        </authorList>
    </citation>
    <scope>NUCLEOTIDE SEQUENCE [LARGE SCALE GENOMIC DNA]</scope>
    <source>
        <strain evidence="7 9">ATCC BAA-350</strain>
    </source>
</reference>
<dbReference type="AlphaFoldDB" id="R2Y1K9"/>
<dbReference type="GO" id="GO:0016887">
    <property type="term" value="F:ATP hydrolysis activity"/>
    <property type="evidence" value="ECO:0007669"/>
    <property type="project" value="InterPro"/>
</dbReference>
<dbReference type="SUPFAM" id="SSF52540">
    <property type="entry name" value="P-loop containing nucleoside triphosphate hydrolases"/>
    <property type="match status" value="1"/>
</dbReference>
<dbReference type="eggNOG" id="COG1136">
    <property type="taxonomic scope" value="Bacteria"/>
</dbReference>
<sequence>MLIEGTAITKHFGGEDQAAVLNRLTINIPKGQFISIMGPSGSGKSTLLYALSGMDTIDSGTVRFEQQRLDQLKEEQLAEVRRKQMGFVFQQPTFLKHLSLIDNIILPSLSKKKPMKVLVDQAERLMERVGILELKDRKITQVSGGQLQRAGICRALMHAPSVVFGDEPTGALNSTAAQEIMDILLHINEQGTTVVLVTHDVKVAAQSEQVFFMEDGQINEEVYLGKYIGQNLEKRMEIINSYMLAAEGGESPTVLQKGYGKINRKDEEV</sequence>
<dbReference type="EMBL" id="AJDQ01000007">
    <property type="protein sequence ID" value="EOI56182.1"/>
    <property type="molecule type" value="Genomic_DNA"/>
</dbReference>
<dbReference type="CDD" id="cd03255">
    <property type="entry name" value="ABC_MJ0796_LolCDE_FtsE"/>
    <property type="match status" value="1"/>
</dbReference>
<evidence type="ECO:0000256" key="1">
    <source>
        <dbReference type="ARBA" id="ARBA00005417"/>
    </source>
</evidence>
<evidence type="ECO:0000256" key="3">
    <source>
        <dbReference type="ARBA" id="ARBA00022741"/>
    </source>
</evidence>
<keyword evidence="9" id="KW-1185">Reference proteome</keyword>
<evidence type="ECO:0000313" key="8">
    <source>
        <dbReference type="Proteomes" id="UP000013750"/>
    </source>
</evidence>
<keyword evidence="2" id="KW-0813">Transport</keyword>
<proteinExistence type="inferred from homology"/>
<organism evidence="6 8">
    <name type="scientific">Enterococcus gilvus ATCC BAA-350</name>
    <dbReference type="NCBI Taxonomy" id="1158614"/>
    <lineage>
        <taxon>Bacteria</taxon>
        <taxon>Bacillati</taxon>
        <taxon>Bacillota</taxon>
        <taxon>Bacilli</taxon>
        <taxon>Lactobacillales</taxon>
        <taxon>Enterococcaceae</taxon>
        <taxon>Enterococcus</taxon>
    </lineage>
</organism>
<dbReference type="SMART" id="SM00382">
    <property type="entry name" value="AAA"/>
    <property type="match status" value="1"/>
</dbReference>
<dbReference type="InterPro" id="IPR027417">
    <property type="entry name" value="P-loop_NTPase"/>
</dbReference>
<dbReference type="PANTHER" id="PTHR42798">
    <property type="entry name" value="LIPOPROTEIN-RELEASING SYSTEM ATP-BINDING PROTEIN LOLD"/>
    <property type="match status" value="1"/>
</dbReference>
<dbReference type="PATRIC" id="fig|1158614.3.peg.2090"/>
<dbReference type="PANTHER" id="PTHR42798:SF7">
    <property type="entry name" value="ALPHA-D-RIBOSE 1-METHYLPHOSPHONATE 5-TRIPHOSPHATE SYNTHASE SUBUNIT PHNL"/>
    <property type="match status" value="1"/>
</dbReference>
<evidence type="ECO:0000259" key="5">
    <source>
        <dbReference type="PROSITE" id="PS50893"/>
    </source>
</evidence>
<dbReference type="Gene3D" id="3.40.50.300">
    <property type="entry name" value="P-loop containing nucleotide triphosphate hydrolases"/>
    <property type="match status" value="1"/>
</dbReference>
<dbReference type="InterPro" id="IPR017871">
    <property type="entry name" value="ABC_transporter-like_CS"/>
</dbReference>
<evidence type="ECO:0000313" key="9">
    <source>
        <dbReference type="Proteomes" id="UP000014160"/>
    </source>
</evidence>